<evidence type="ECO:0000313" key="4">
    <source>
        <dbReference type="Proteomes" id="UP001261871"/>
    </source>
</evidence>
<dbReference type="NCBIfam" id="TIGR04183">
    <property type="entry name" value="Por_Secre_tail"/>
    <property type="match status" value="1"/>
</dbReference>
<accession>A0ABU1S2R4</accession>
<organism evidence="3 4">
    <name type="scientific">Flavobacterium granuli</name>
    <dbReference type="NCBI Taxonomy" id="280093"/>
    <lineage>
        <taxon>Bacteria</taxon>
        <taxon>Pseudomonadati</taxon>
        <taxon>Bacteroidota</taxon>
        <taxon>Flavobacteriia</taxon>
        <taxon>Flavobacteriales</taxon>
        <taxon>Flavobacteriaceae</taxon>
        <taxon>Flavobacterium</taxon>
    </lineage>
</organism>
<evidence type="ECO:0000259" key="2">
    <source>
        <dbReference type="Pfam" id="PF18962"/>
    </source>
</evidence>
<proteinExistence type="predicted"/>
<dbReference type="EMBL" id="JAVDTX010000004">
    <property type="protein sequence ID" value="MDR6845313.1"/>
    <property type="molecule type" value="Genomic_DNA"/>
</dbReference>
<gene>
    <name evidence="3" type="ORF">J2W95_002020</name>
</gene>
<keyword evidence="1" id="KW-0732">Signal</keyword>
<dbReference type="Pfam" id="PF18962">
    <property type="entry name" value="Por_Secre_tail"/>
    <property type="match status" value="1"/>
</dbReference>
<evidence type="ECO:0000313" key="3">
    <source>
        <dbReference type="EMBL" id="MDR6845313.1"/>
    </source>
</evidence>
<reference evidence="3 4" key="1">
    <citation type="submission" date="2023-07" db="EMBL/GenBank/DDBJ databases">
        <title>Sorghum-associated microbial communities from plants grown in Nebraska, USA.</title>
        <authorList>
            <person name="Schachtman D."/>
        </authorList>
    </citation>
    <scope>NUCLEOTIDE SEQUENCE [LARGE SCALE GENOMIC DNA]</scope>
    <source>
        <strain evidence="3 4">BE124</strain>
    </source>
</reference>
<keyword evidence="4" id="KW-1185">Reference proteome</keyword>
<dbReference type="Proteomes" id="UP001261871">
    <property type="component" value="Unassembled WGS sequence"/>
</dbReference>
<dbReference type="InterPro" id="IPR026444">
    <property type="entry name" value="Secre_tail"/>
</dbReference>
<protein>
    <recommendedName>
        <fullName evidence="2">Secretion system C-terminal sorting domain-containing protein</fullName>
    </recommendedName>
</protein>
<dbReference type="RefSeq" id="WP_310006495.1">
    <property type="nucleotide sequence ID" value="NZ_JAVDTX010000004.1"/>
</dbReference>
<feature type="domain" description="Secretion system C-terminal sorting" evidence="2">
    <location>
        <begin position="91"/>
        <end position="157"/>
    </location>
</feature>
<comment type="caution">
    <text evidence="3">The sequence shown here is derived from an EMBL/GenBank/DDBJ whole genome shotgun (WGS) entry which is preliminary data.</text>
</comment>
<evidence type="ECO:0000256" key="1">
    <source>
        <dbReference type="ARBA" id="ARBA00022729"/>
    </source>
</evidence>
<sequence length="166" mass="18774">MKHPLLLFSLLLFQFCTYGQNLHHQMLSIQGTSVTLPNGMYVSQTVGQQSPIGTYSKDGTVYGQGFQQGLWGKYISSNNINSTNQITTLTYPNPFVSTINFQFSEPITDLISIRVFDISGRLILNQTQRTDSNLLTVDMSRLAESNYLVQLSAPNFTYYTQILRKK</sequence>
<name>A0ABU1S2R4_9FLAO</name>